<evidence type="ECO:0000313" key="2">
    <source>
        <dbReference type="EMBL" id="CAK0799713.1"/>
    </source>
</evidence>
<dbReference type="Proteomes" id="UP001189429">
    <property type="component" value="Unassembled WGS sequence"/>
</dbReference>
<protein>
    <recommendedName>
        <fullName evidence="1">Mei2-like C-terminal RNA recognition motif domain-containing protein</fullName>
    </recommendedName>
</protein>
<keyword evidence="3" id="KW-1185">Reference proteome</keyword>
<evidence type="ECO:0000313" key="3">
    <source>
        <dbReference type="Proteomes" id="UP001189429"/>
    </source>
</evidence>
<gene>
    <name evidence="2" type="ORF">PCOR1329_LOCUS8075</name>
</gene>
<dbReference type="InterPro" id="IPR035979">
    <property type="entry name" value="RBD_domain_sf"/>
</dbReference>
<dbReference type="Pfam" id="PF04059">
    <property type="entry name" value="RRM_2"/>
    <property type="match status" value="1"/>
</dbReference>
<name>A0ABN9Q512_9DINO</name>
<sequence length="294" mass="31901">MTTVSCASAIRLPGVEKQVGIVDILDILPLKVRLAEDGSRVAGSDASSVSDADQLDIDLGLAEEPRLVGPIGLPPGLAPPPGLGLEVADGLECLKSAVAPAKRTPLRRTATLYSPLSSGAEAFVPKNLALAGGPRPRLGGDDPNAPQWTTVMMRNVPVSYTCDSLIDLLESKGFSGWFDFVYVPIKRTEVLGVGYAFINLTSPERAQEFMLAFEGFDGWASSSSEAACSMRWSICQGLGENVSRYRNSPFMRDNVPTFYKPVLLKDGVRIPFPKPTKPLRAMRHRNFQEQEDDY</sequence>
<dbReference type="InterPro" id="IPR007201">
    <property type="entry name" value="Mei2-like_Rrm_C"/>
</dbReference>
<comment type="caution">
    <text evidence="2">The sequence shown here is derived from an EMBL/GenBank/DDBJ whole genome shotgun (WGS) entry which is preliminary data.</text>
</comment>
<dbReference type="SUPFAM" id="SSF54928">
    <property type="entry name" value="RNA-binding domain, RBD"/>
    <property type="match status" value="1"/>
</dbReference>
<accession>A0ABN9Q512</accession>
<evidence type="ECO:0000259" key="1">
    <source>
        <dbReference type="Pfam" id="PF04059"/>
    </source>
</evidence>
<feature type="domain" description="Mei2-like C-terminal RNA recognition motif" evidence="1">
    <location>
        <begin position="149"/>
        <end position="242"/>
    </location>
</feature>
<dbReference type="EMBL" id="CAUYUJ010002213">
    <property type="protein sequence ID" value="CAK0799713.1"/>
    <property type="molecule type" value="Genomic_DNA"/>
</dbReference>
<organism evidence="2 3">
    <name type="scientific">Prorocentrum cordatum</name>
    <dbReference type="NCBI Taxonomy" id="2364126"/>
    <lineage>
        <taxon>Eukaryota</taxon>
        <taxon>Sar</taxon>
        <taxon>Alveolata</taxon>
        <taxon>Dinophyceae</taxon>
        <taxon>Prorocentrales</taxon>
        <taxon>Prorocentraceae</taxon>
        <taxon>Prorocentrum</taxon>
    </lineage>
</organism>
<proteinExistence type="predicted"/>
<reference evidence="2" key="1">
    <citation type="submission" date="2023-10" db="EMBL/GenBank/DDBJ databases">
        <authorList>
            <person name="Chen Y."/>
            <person name="Shah S."/>
            <person name="Dougan E. K."/>
            <person name="Thang M."/>
            <person name="Chan C."/>
        </authorList>
    </citation>
    <scope>NUCLEOTIDE SEQUENCE [LARGE SCALE GENOMIC DNA]</scope>
</reference>